<evidence type="ECO:0000256" key="4">
    <source>
        <dbReference type="ARBA" id="ARBA00022801"/>
    </source>
</evidence>
<feature type="binding site" evidence="7">
    <location>
        <begin position="7"/>
        <end position="12"/>
    </location>
    <ligand>
        <name>substrate</name>
    </ligand>
</feature>
<comment type="cofactor">
    <cofactor evidence="7">
        <name>Mg(2+)</name>
        <dbReference type="ChEBI" id="CHEBI:18420"/>
    </cofactor>
    <text evidence="7">Binds 1 Mg(2+) ion per subunit.</text>
</comment>
<name>A0ABX0UBI2_9FLAO</name>
<feature type="binding site" evidence="7">
    <location>
        <position position="170"/>
    </location>
    <ligand>
        <name>substrate</name>
    </ligand>
</feature>
<dbReference type="NCBIfam" id="NF011398">
    <property type="entry name" value="PRK14823.1"/>
    <property type="match status" value="1"/>
</dbReference>
<feature type="binding site" evidence="7">
    <location>
        <position position="68"/>
    </location>
    <ligand>
        <name>substrate</name>
    </ligand>
</feature>
<dbReference type="Gene3D" id="3.90.950.10">
    <property type="match status" value="1"/>
</dbReference>
<evidence type="ECO:0000256" key="2">
    <source>
        <dbReference type="ARBA" id="ARBA00022723"/>
    </source>
</evidence>
<comment type="caution">
    <text evidence="9">The sequence shown here is derived from an EMBL/GenBank/DDBJ whole genome shotgun (WGS) entry which is preliminary data.</text>
</comment>
<dbReference type="Pfam" id="PF01725">
    <property type="entry name" value="Ham1p_like"/>
    <property type="match status" value="1"/>
</dbReference>
<dbReference type="EC" id="3.6.1.66" evidence="7"/>
<sequence>MKIVFATHNPNKLKEVAALLPNIQLLSLTDIGCTEDIPETADTLEGNAIIKANYVTQKYGYSCFADDTGLLVTALNGAPGVYSARYADEHGNAEKNMDLLLKNLADKTDRTAHFKTVICLNINQQQHLFDGICYGEMLEQKQGLQGFGYDPIFKPKGFDVSFAEMSLDTKGKISHRGLAVQKLIEFLQKI</sequence>
<feature type="binding site" evidence="7">
    <location>
        <begin position="147"/>
        <end position="150"/>
    </location>
    <ligand>
        <name>substrate</name>
    </ligand>
</feature>
<evidence type="ECO:0000256" key="7">
    <source>
        <dbReference type="HAMAP-Rule" id="MF_01405"/>
    </source>
</evidence>
<dbReference type="SUPFAM" id="SSF52972">
    <property type="entry name" value="ITPase-like"/>
    <property type="match status" value="1"/>
</dbReference>
<keyword evidence="6 7" id="KW-0546">Nucleotide metabolism</keyword>
<feature type="binding site" evidence="7">
    <location>
        <begin position="175"/>
        <end position="176"/>
    </location>
    <ligand>
        <name>substrate</name>
    </ligand>
</feature>
<reference evidence="9 10" key="1">
    <citation type="submission" date="2020-03" db="EMBL/GenBank/DDBJ databases">
        <title>Genomic Encyclopedia of Type Strains, Phase IV (KMG-IV): sequencing the most valuable type-strain genomes for metagenomic binning, comparative biology and taxonomic classification.</title>
        <authorList>
            <person name="Goeker M."/>
        </authorList>
    </citation>
    <scope>NUCLEOTIDE SEQUENCE [LARGE SCALE GENOMIC DNA]</scope>
    <source>
        <strain evidence="9 10">DSM 101599</strain>
    </source>
</reference>
<evidence type="ECO:0000256" key="3">
    <source>
        <dbReference type="ARBA" id="ARBA00022741"/>
    </source>
</evidence>
<feature type="active site" description="Proton acceptor" evidence="7">
    <location>
        <position position="67"/>
    </location>
</feature>
<dbReference type="EMBL" id="JAASQL010000004">
    <property type="protein sequence ID" value="NIJ46189.1"/>
    <property type="molecule type" value="Genomic_DNA"/>
</dbReference>
<dbReference type="NCBIfam" id="TIGR00042">
    <property type="entry name" value="RdgB/HAM1 family non-canonical purine NTP pyrophosphatase"/>
    <property type="match status" value="1"/>
</dbReference>
<evidence type="ECO:0000256" key="8">
    <source>
        <dbReference type="RuleBase" id="RU003781"/>
    </source>
</evidence>
<comment type="function">
    <text evidence="7">Pyrophosphatase that catalyzes the hydrolysis of nucleoside triphosphates to their monophosphate derivatives, with a high preference for the non-canonical purine nucleotides XTP (xanthosine triphosphate), dITP (deoxyinosine triphosphate) and ITP. Seems to function as a house-cleaning enzyme that removes non-canonical purine nucleotides from the nucleotide pool, thus preventing their incorporation into DNA/RNA and avoiding chromosomal lesions.</text>
</comment>
<proteinExistence type="inferred from homology"/>
<dbReference type="CDD" id="cd00515">
    <property type="entry name" value="HAM1"/>
    <property type="match status" value="1"/>
</dbReference>
<accession>A0ABX0UBI2</accession>
<comment type="similarity">
    <text evidence="1 7 8">Belongs to the HAM1 NTPase family.</text>
</comment>
<dbReference type="Proteomes" id="UP000745859">
    <property type="component" value="Unassembled WGS sequence"/>
</dbReference>
<dbReference type="PANTHER" id="PTHR11067">
    <property type="entry name" value="INOSINE TRIPHOSPHATE PYROPHOSPHATASE/HAM1 PROTEIN"/>
    <property type="match status" value="1"/>
</dbReference>
<dbReference type="InterPro" id="IPR029001">
    <property type="entry name" value="ITPase-like_fam"/>
</dbReference>
<feature type="binding site" evidence="7">
    <location>
        <position position="67"/>
    </location>
    <ligand>
        <name>Mg(2+)</name>
        <dbReference type="ChEBI" id="CHEBI:18420"/>
    </ligand>
</feature>
<keyword evidence="4 7" id="KW-0378">Hydrolase</keyword>
<evidence type="ECO:0000256" key="1">
    <source>
        <dbReference type="ARBA" id="ARBA00008023"/>
    </source>
</evidence>
<dbReference type="GO" id="GO:0036220">
    <property type="term" value="F:ITP diphosphatase activity"/>
    <property type="evidence" value="ECO:0007669"/>
    <property type="project" value="UniProtKB-EC"/>
</dbReference>
<evidence type="ECO:0000313" key="10">
    <source>
        <dbReference type="Proteomes" id="UP000745859"/>
    </source>
</evidence>
<evidence type="ECO:0000256" key="5">
    <source>
        <dbReference type="ARBA" id="ARBA00022842"/>
    </source>
</evidence>
<gene>
    <name evidence="9" type="ORF">FHR24_002667</name>
</gene>
<dbReference type="HAMAP" id="MF_01405">
    <property type="entry name" value="Non_canon_purine_NTPase"/>
    <property type="match status" value="1"/>
</dbReference>
<protein>
    <recommendedName>
        <fullName evidence="7">dITP/XTP pyrophosphatase</fullName>
        <ecNumber evidence="7">3.6.1.66</ecNumber>
    </recommendedName>
    <alternativeName>
        <fullName evidence="7">Non-canonical purine NTP pyrophosphatase</fullName>
    </alternativeName>
    <alternativeName>
        <fullName evidence="7">Non-standard purine NTP pyrophosphatase</fullName>
    </alternativeName>
    <alternativeName>
        <fullName evidence="7">Nucleoside-triphosphate diphosphatase</fullName>
    </alternativeName>
    <alternativeName>
        <fullName evidence="7">Nucleoside-triphosphate pyrophosphatase</fullName>
        <shortName evidence="7">NTPase</shortName>
    </alternativeName>
</protein>
<comment type="catalytic activity">
    <reaction evidence="7">
        <text>ITP + H2O = IMP + diphosphate + H(+)</text>
        <dbReference type="Rhea" id="RHEA:29399"/>
        <dbReference type="ChEBI" id="CHEBI:15377"/>
        <dbReference type="ChEBI" id="CHEBI:15378"/>
        <dbReference type="ChEBI" id="CHEBI:33019"/>
        <dbReference type="ChEBI" id="CHEBI:58053"/>
        <dbReference type="ChEBI" id="CHEBI:61402"/>
        <dbReference type="EC" id="3.6.1.66"/>
    </reaction>
</comment>
<evidence type="ECO:0000313" key="9">
    <source>
        <dbReference type="EMBL" id="NIJ46189.1"/>
    </source>
</evidence>
<organism evidence="9 10">
    <name type="scientific">Wenyingzhuangia heitensis</name>
    <dbReference type="NCBI Taxonomy" id="1487859"/>
    <lineage>
        <taxon>Bacteria</taxon>
        <taxon>Pseudomonadati</taxon>
        <taxon>Bacteroidota</taxon>
        <taxon>Flavobacteriia</taxon>
        <taxon>Flavobacteriales</taxon>
        <taxon>Flavobacteriaceae</taxon>
        <taxon>Wenyingzhuangia</taxon>
    </lineage>
</organism>
<dbReference type="InterPro" id="IPR020922">
    <property type="entry name" value="dITP/XTP_pyrophosphatase"/>
</dbReference>
<dbReference type="RefSeq" id="WP_167189742.1">
    <property type="nucleotide sequence ID" value="NZ_JAASQL010000004.1"/>
</dbReference>
<comment type="catalytic activity">
    <reaction evidence="7">
        <text>XTP + H2O = XMP + diphosphate + H(+)</text>
        <dbReference type="Rhea" id="RHEA:28610"/>
        <dbReference type="ChEBI" id="CHEBI:15377"/>
        <dbReference type="ChEBI" id="CHEBI:15378"/>
        <dbReference type="ChEBI" id="CHEBI:33019"/>
        <dbReference type="ChEBI" id="CHEBI:57464"/>
        <dbReference type="ChEBI" id="CHEBI:61314"/>
        <dbReference type="EC" id="3.6.1.66"/>
    </reaction>
</comment>
<dbReference type="InterPro" id="IPR002637">
    <property type="entry name" value="RdgB/HAM1"/>
</dbReference>
<evidence type="ECO:0000256" key="6">
    <source>
        <dbReference type="ARBA" id="ARBA00023080"/>
    </source>
</evidence>
<keyword evidence="3 7" id="KW-0547">Nucleotide-binding</keyword>
<keyword evidence="5 7" id="KW-0460">Magnesium</keyword>
<comment type="catalytic activity">
    <reaction evidence="7">
        <text>dITP + H2O = dIMP + diphosphate + H(+)</text>
        <dbReference type="Rhea" id="RHEA:28342"/>
        <dbReference type="ChEBI" id="CHEBI:15377"/>
        <dbReference type="ChEBI" id="CHEBI:15378"/>
        <dbReference type="ChEBI" id="CHEBI:33019"/>
        <dbReference type="ChEBI" id="CHEBI:61194"/>
        <dbReference type="ChEBI" id="CHEBI:61382"/>
        <dbReference type="EC" id="3.6.1.66"/>
    </reaction>
</comment>
<keyword evidence="2 7" id="KW-0479">Metal-binding</keyword>
<comment type="subunit">
    <text evidence="7">Homodimer.</text>
</comment>
<dbReference type="PANTHER" id="PTHR11067:SF9">
    <property type="entry name" value="INOSINE TRIPHOSPHATE PYROPHOSPHATASE"/>
    <property type="match status" value="1"/>
</dbReference>
<comment type="caution">
    <text evidence="7">Lacks conserved residue(s) required for the propagation of feature annotation.</text>
</comment>
<keyword evidence="10" id="KW-1185">Reference proteome</keyword>